<dbReference type="PANTHER" id="PTHR23017">
    <property type="entry name" value="SERPENTINE RECEPTOR, CLASS X"/>
    <property type="match status" value="1"/>
</dbReference>
<proteinExistence type="predicted"/>
<dbReference type="InterPro" id="IPR017452">
    <property type="entry name" value="GPCR_Rhodpsn_7TM"/>
</dbReference>
<dbReference type="Pfam" id="PF10328">
    <property type="entry name" value="7TM_GPCR_Srx"/>
    <property type="match status" value="1"/>
</dbReference>
<dbReference type="PANTHER" id="PTHR23017:SF3">
    <property type="entry name" value="G-PROTEIN COUPLED RECEPTORS FAMILY 1 PROFILE DOMAIN-CONTAINING PROTEIN"/>
    <property type="match status" value="1"/>
</dbReference>
<accession>A0A1I7YZC7</accession>
<feature type="transmembrane region" description="Helical" evidence="6">
    <location>
        <begin position="23"/>
        <end position="47"/>
    </location>
</feature>
<sequence>MENSTFIFGSELQGRGLATTTDIFIGTAILVTSFLATLLGIMNIVIIKKMTLFHNAFGYFWASRTVGELGSNLVHMLYTGPVTILQPTNIPMFIGLSAFSINYWFGCAACVMHQFVSLNRFVAVCFPLSYSRIFRLEYCKMAIVACWAECLAVVAAYYIFPCNLVGYGPTFYDFIFVKCEAAMNRDYSLVGTVVNRFCLVVCSGTMVLDLITLIRIIYLQKTLKLKTQTKSFRRDVRFFAQSSIQNVTMIIALALIVIVNNSQSTPLALTATAVNSFILTTLNNSLAMVIFNPEVREKISLRFFITLSKVEDSSSNSNVNTNVRSRSNTWARPSERS</sequence>
<organism evidence="8 9">
    <name type="scientific">Steinernema glaseri</name>
    <dbReference type="NCBI Taxonomy" id="37863"/>
    <lineage>
        <taxon>Eukaryota</taxon>
        <taxon>Metazoa</taxon>
        <taxon>Ecdysozoa</taxon>
        <taxon>Nematoda</taxon>
        <taxon>Chromadorea</taxon>
        <taxon>Rhabditida</taxon>
        <taxon>Tylenchina</taxon>
        <taxon>Panagrolaimomorpha</taxon>
        <taxon>Strongyloidoidea</taxon>
        <taxon>Steinernematidae</taxon>
        <taxon>Steinernema</taxon>
    </lineage>
</organism>
<feature type="compositionally biased region" description="Low complexity" evidence="5">
    <location>
        <begin position="313"/>
        <end position="329"/>
    </location>
</feature>
<evidence type="ECO:0000256" key="6">
    <source>
        <dbReference type="SAM" id="Phobius"/>
    </source>
</evidence>
<dbReference type="Gene3D" id="1.20.1070.10">
    <property type="entry name" value="Rhodopsin 7-helix transmembrane proteins"/>
    <property type="match status" value="1"/>
</dbReference>
<evidence type="ECO:0000256" key="1">
    <source>
        <dbReference type="ARBA" id="ARBA00004370"/>
    </source>
</evidence>
<dbReference type="WBParaSite" id="L893_g21277.t1">
    <property type="protein sequence ID" value="L893_g21277.t1"/>
    <property type="gene ID" value="L893_g21277"/>
</dbReference>
<evidence type="ECO:0000313" key="9">
    <source>
        <dbReference type="WBParaSite" id="L893_g21277.t1"/>
    </source>
</evidence>
<keyword evidence="8" id="KW-1185">Reference proteome</keyword>
<evidence type="ECO:0000313" key="8">
    <source>
        <dbReference type="Proteomes" id="UP000095287"/>
    </source>
</evidence>
<dbReference type="Proteomes" id="UP000095287">
    <property type="component" value="Unplaced"/>
</dbReference>
<evidence type="ECO:0000256" key="4">
    <source>
        <dbReference type="ARBA" id="ARBA00023136"/>
    </source>
</evidence>
<feature type="domain" description="G-protein coupled receptors family 1 profile" evidence="7">
    <location>
        <begin position="36"/>
        <end position="291"/>
    </location>
</feature>
<dbReference type="SUPFAM" id="SSF81321">
    <property type="entry name" value="Family A G protein-coupled receptor-like"/>
    <property type="match status" value="1"/>
</dbReference>
<feature type="region of interest" description="Disordered" evidence="5">
    <location>
        <begin position="313"/>
        <end position="337"/>
    </location>
</feature>
<evidence type="ECO:0000256" key="2">
    <source>
        <dbReference type="ARBA" id="ARBA00022692"/>
    </source>
</evidence>
<reference evidence="9" key="1">
    <citation type="submission" date="2016-11" db="UniProtKB">
        <authorList>
            <consortium name="WormBaseParasite"/>
        </authorList>
    </citation>
    <scope>IDENTIFICATION</scope>
</reference>
<dbReference type="PROSITE" id="PS50262">
    <property type="entry name" value="G_PROTEIN_RECEP_F1_2"/>
    <property type="match status" value="1"/>
</dbReference>
<evidence type="ECO:0000256" key="5">
    <source>
        <dbReference type="SAM" id="MobiDB-lite"/>
    </source>
</evidence>
<feature type="transmembrane region" description="Helical" evidence="6">
    <location>
        <begin position="59"/>
        <end position="78"/>
    </location>
</feature>
<feature type="transmembrane region" description="Helical" evidence="6">
    <location>
        <begin position="90"/>
        <end position="111"/>
    </location>
</feature>
<feature type="transmembrane region" description="Helical" evidence="6">
    <location>
        <begin position="193"/>
        <end position="218"/>
    </location>
</feature>
<dbReference type="InterPro" id="IPR019430">
    <property type="entry name" value="7TM_GPCR_serpentine_rcpt_Srx"/>
</dbReference>
<dbReference type="AlphaFoldDB" id="A0A1I7YZC7"/>
<keyword evidence="4 6" id="KW-0472">Membrane</keyword>
<comment type="subcellular location">
    <subcellularLocation>
        <location evidence="1">Membrane</location>
    </subcellularLocation>
</comment>
<dbReference type="CDD" id="cd00637">
    <property type="entry name" value="7tm_classA_rhodopsin-like"/>
    <property type="match status" value="1"/>
</dbReference>
<protein>
    <submittedName>
        <fullName evidence="9">G_PROTEIN_RECEP_F1_2 domain-containing protein</fullName>
    </submittedName>
</protein>
<feature type="transmembrane region" description="Helical" evidence="6">
    <location>
        <begin position="271"/>
        <end position="291"/>
    </location>
</feature>
<dbReference type="GO" id="GO:0016020">
    <property type="term" value="C:membrane"/>
    <property type="evidence" value="ECO:0007669"/>
    <property type="project" value="UniProtKB-SubCell"/>
</dbReference>
<evidence type="ECO:0000256" key="3">
    <source>
        <dbReference type="ARBA" id="ARBA00022989"/>
    </source>
</evidence>
<keyword evidence="2 6" id="KW-0812">Transmembrane</keyword>
<name>A0A1I7YZC7_9BILA</name>
<feature type="transmembrane region" description="Helical" evidence="6">
    <location>
        <begin position="238"/>
        <end position="259"/>
    </location>
</feature>
<keyword evidence="3 6" id="KW-1133">Transmembrane helix</keyword>
<evidence type="ECO:0000259" key="7">
    <source>
        <dbReference type="PROSITE" id="PS50262"/>
    </source>
</evidence>
<feature type="transmembrane region" description="Helical" evidence="6">
    <location>
        <begin position="141"/>
        <end position="160"/>
    </location>
</feature>